<reference evidence="1 2" key="1">
    <citation type="submission" date="2018-02" db="EMBL/GenBank/DDBJ databases">
        <title>The draft genome of Sphingobacterium gobiense H7.</title>
        <authorList>
            <person name="Li L."/>
            <person name="Liu L."/>
            <person name="Zhang X."/>
            <person name="Wang T."/>
            <person name="Liang L."/>
        </authorList>
    </citation>
    <scope>NUCLEOTIDE SEQUENCE [LARGE SCALE GENOMIC DNA]</scope>
    <source>
        <strain evidence="1 2">ACCC 05757</strain>
    </source>
</reference>
<comment type="caution">
    <text evidence="1">The sequence shown here is derived from an EMBL/GenBank/DDBJ whole genome shotgun (WGS) entry which is preliminary data.</text>
</comment>
<organism evidence="1 2">
    <name type="scientific">Sphingobacterium gobiense</name>
    <dbReference type="NCBI Taxonomy" id="1382456"/>
    <lineage>
        <taxon>Bacteria</taxon>
        <taxon>Pseudomonadati</taxon>
        <taxon>Bacteroidota</taxon>
        <taxon>Sphingobacteriia</taxon>
        <taxon>Sphingobacteriales</taxon>
        <taxon>Sphingobacteriaceae</taxon>
        <taxon>Sphingobacterium</taxon>
    </lineage>
</organism>
<accession>A0A2S9JNG1</accession>
<protein>
    <recommendedName>
        <fullName evidence="3">DUF748 domain-containing protein</fullName>
    </recommendedName>
</protein>
<sequence>MKVDMKVNILKEIPDFDMNMQLTGVNLTSLNNFIKAQGKFDVERGNLDIYSELDLMDGELNGYVKPFIENIKVLDWKNDNKKEEGGILNAAKEAVIGLFSKAVENPKRKEIATTVPIHGNVNNPETNGWATFLGILKNAFIEALNRGIEGSAK</sequence>
<keyword evidence="2" id="KW-1185">Reference proteome</keyword>
<dbReference type="AlphaFoldDB" id="A0A2S9JNG1"/>
<evidence type="ECO:0000313" key="1">
    <source>
        <dbReference type="EMBL" id="PRD54674.1"/>
    </source>
</evidence>
<dbReference type="Proteomes" id="UP000238642">
    <property type="component" value="Unassembled WGS sequence"/>
</dbReference>
<evidence type="ECO:0000313" key="2">
    <source>
        <dbReference type="Proteomes" id="UP000238642"/>
    </source>
</evidence>
<proteinExistence type="predicted"/>
<name>A0A2S9JNG1_9SPHI</name>
<gene>
    <name evidence="1" type="ORF">C5749_14655</name>
</gene>
<dbReference type="EMBL" id="PVBS01000002">
    <property type="protein sequence ID" value="PRD54674.1"/>
    <property type="molecule type" value="Genomic_DNA"/>
</dbReference>
<evidence type="ECO:0008006" key="3">
    <source>
        <dbReference type="Google" id="ProtNLM"/>
    </source>
</evidence>